<dbReference type="Proteomes" id="UP001159405">
    <property type="component" value="Unassembled WGS sequence"/>
</dbReference>
<keyword evidence="7" id="KW-0175">Coiled coil</keyword>
<evidence type="ECO:0000256" key="7">
    <source>
        <dbReference type="SAM" id="Coils"/>
    </source>
</evidence>
<feature type="compositionally biased region" description="Low complexity" evidence="8">
    <location>
        <begin position="171"/>
        <end position="186"/>
    </location>
</feature>
<feature type="coiled-coil region" evidence="7">
    <location>
        <begin position="118"/>
        <end position="168"/>
    </location>
</feature>
<keyword evidence="4" id="KW-0539">Nucleus</keyword>
<comment type="subcellular location">
    <subcellularLocation>
        <location evidence="1">Nucleus</location>
    </subcellularLocation>
</comment>
<organism evidence="10 11">
    <name type="scientific">Porites lobata</name>
    <dbReference type="NCBI Taxonomy" id="104759"/>
    <lineage>
        <taxon>Eukaryota</taxon>
        <taxon>Metazoa</taxon>
        <taxon>Cnidaria</taxon>
        <taxon>Anthozoa</taxon>
        <taxon>Hexacorallia</taxon>
        <taxon>Scleractinia</taxon>
        <taxon>Fungiina</taxon>
        <taxon>Poritidae</taxon>
        <taxon>Porites</taxon>
    </lineage>
</organism>
<comment type="similarity">
    <text evidence="2">Belongs to the NC2 beta/DR1 family.</text>
</comment>
<feature type="region of interest" description="Disordered" evidence="8">
    <location>
        <begin position="171"/>
        <end position="193"/>
    </location>
</feature>
<evidence type="ECO:0000256" key="5">
    <source>
        <dbReference type="ARBA" id="ARBA00030451"/>
    </source>
</evidence>
<keyword evidence="11" id="KW-1185">Reference proteome</keyword>
<sequence length="193" mass="22065">MADAVADDDVTLPRAAVNKMIKEMIPNVRVSNDARELILNCCTEFIHLVSSEANEICNRQLKKTILPEHVFQALQGLGFHSYIEEVRSVLQECKTQAANKRRASTRLENLGIPEEELLRQQQELFQQARLQQAQAEQEEFQQFQQAQAAAFQQQQQQQQEEFQQFQQARAGAFQQQQQTLQPSTSTLPPPATQ</sequence>
<dbReference type="InterPro" id="IPR003958">
    <property type="entry name" value="CBFA_NFYB_domain"/>
</dbReference>
<proteinExistence type="inferred from homology"/>
<accession>A0ABN8NQU7</accession>
<dbReference type="InterPro" id="IPR042225">
    <property type="entry name" value="Ncb2"/>
</dbReference>
<name>A0ABN8NQU7_9CNID</name>
<dbReference type="Pfam" id="PF00808">
    <property type="entry name" value="CBFD_NFYB_HMF"/>
    <property type="match status" value="1"/>
</dbReference>
<evidence type="ECO:0000313" key="10">
    <source>
        <dbReference type="EMBL" id="CAH3113565.1"/>
    </source>
</evidence>
<evidence type="ECO:0000256" key="3">
    <source>
        <dbReference type="ARBA" id="ARBA00018742"/>
    </source>
</evidence>
<comment type="caution">
    <text evidence="10">The sequence shown here is derived from an EMBL/GenBank/DDBJ whole genome shotgun (WGS) entry which is preliminary data.</text>
</comment>
<feature type="domain" description="Transcription factor CBF/NF-Y/archaeal histone" evidence="9">
    <location>
        <begin position="11"/>
        <end position="74"/>
    </location>
</feature>
<dbReference type="InterPro" id="IPR009072">
    <property type="entry name" value="Histone-fold"/>
</dbReference>
<evidence type="ECO:0000256" key="2">
    <source>
        <dbReference type="ARBA" id="ARBA00009245"/>
    </source>
</evidence>
<dbReference type="PANTHER" id="PTHR46138:SF1">
    <property type="entry name" value="PROTEIN DR1"/>
    <property type="match status" value="1"/>
</dbReference>
<gene>
    <name evidence="10" type="ORF">PLOB_00022192</name>
</gene>
<dbReference type="SUPFAM" id="SSF47113">
    <property type="entry name" value="Histone-fold"/>
    <property type="match status" value="1"/>
</dbReference>
<evidence type="ECO:0000256" key="6">
    <source>
        <dbReference type="ARBA" id="ARBA00032651"/>
    </source>
</evidence>
<reference evidence="10 11" key="1">
    <citation type="submission" date="2022-05" db="EMBL/GenBank/DDBJ databases">
        <authorList>
            <consortium name="Genoscope - CEA"/>
            <person name="William W."/>
        </authorList>
    </citation>
    <scope>NUCLEOTIDE SEQUENCE [LARGE SCALE GENOMIC DNA]</scope>
</reference>
<dbReference type="EMBL" id="CALNXK010000026">
    <property type="protein sequence ID" value="CAH3113565.1"/>
    <property type="molecule type" value="Genomic_DNA"/>
</dbReference>
<evidence type="ECO:0000313" key="11">
    <source>
        <dbReference type="Proteomes" id="UP001159405"/>
    </source>
</evidence>
<evidence type="ECO:0000256" key="4">
    <source>
        <dbReference type="ARBA" id="ARBA00023242"/>
    </source>
</evidence>
<dbReference type="PANTHER" id="PTHR46138">
    <property type="entry name" value="PROTEIN DR1"/>
    <property type="match status" value="1"/>
</dbReference>
<dbReference type="CDD" id="cd22905">
    <property type="entry name" value="HFD_Dr1"/>
    <property type="match status" value="1"/>
</dbReference>
<evidence type="ECO:0000256" key="8">
    <source>
        <dbReference type="SAM" id="MobiDB-lite"/>
    </source>
</evidence>
<protein>
    <recommendedName>
        <fullName evidence="3">Protein Dr1</fullName>
    </recommendedName>
    <alternativeName>
        <fullName evidence="6">Down-regulator of transcription 1</fullName>
    </alternativeName>
    <alternativeName>
        <fullName evidence="5">Negative cofactor 2-beta</fullName>
    </alternativeName>
</protein>
<dbReference type="Gene3D" id="1.10.20.10">
    <property type="entry name" value="Histone, subunit A"/>
    <property type="match status" value="1"/>
</dbReference>
<evidence type="ECO:0000259" key="9">
    <source>
        <dbReference type="Pfam" id="PF00808"/>
    </source>
</evidence>
<evidence type="ECO:0000256" key="1">
    <source>
        <dbReference type="ARBA" id="ARBA00004123"/>
    </source>
</evidence>